<dbReference type="NCBIfam" id="NF033859">
    <property type="entry name" value="SMEK_N"/>
    <property type="match status" value="1"/>
</dbReference>
<evidence type="ECO:0000313" key="2">
    <source>
        <dbReference type="EMBL" id="GFZ62116.1"/>
    </source>
</evidence>
<dbReference type="AlphaFoldDB" id="A0A9P3AI05"/>
<gene>
    <name evidence="2" type="ORF">PSE10A_46270</name>
</gene>
<sequence>MTTQTQKLLDEIERKFIEIATHVKFQNKKNRTDINDDMERFFKQVLNAHHGYELKTTNDIISNYPAIDLRDDDERICYQITSTNTTAKIKKTIQTFKDKKLYNEFDKLVFLILTDQDTCSIIDPSPNQPMATDVSIMSLTDLDYQISKTNNETKIRKIHRLAHEEYRPAVGTSGYLIKGPAQVHFESMQRLIDQAGFDKKKEAEDIRTYEKDFTAFVKKLAELEVEERAVLQRLVVKSELVPHSHTWLYIPTARIAVQFKNEETIVDSLKQYFWSISEDLTIDDSFPFNAISLNSFTKLDLNIFAELKLFAENDDDLLREMIVSLDFNCLAY</sequence>
<dbReference type="EMBL" id="BMZW01000035">
    <property type="protein sequence ID" value="GFZ62116.1"/>
    <property type="molecule type" value="Genomic_DNA"/>
</dbReference>
<feature type="domain" description="SMEK" evidence="1">
    <location>
        <begin position="11"/>
        <end position="118"/>
    </location>
</feature>
<protein>
    <recommendedName>
        <fullName evidence="1">SMEK domain-containing protein</fullName>
    </recommendedName>
</protein>
<dbReference type="InterPro" id="IPR047740">
    <property type="entry name" value="SMEK_dom"/>
</dbReference>
<dbReference type="Proteomes" id="UP000630864">
    <property type="component" value="Unassembled WGS sequence"/>
</dbReference>
<organism evidence="2 3">
    <name type="scientific">Pseudomonas amygdali pv. eriobotryae</name>
    <dbReference type="NCBI Taxonomy" id="129137"/>
    <lineage>
        <taxon>Bacteria</taxon>
        <taxon>Pseudomonadati</taxon>
        <taxon>Pseudomonadota</taxon>
        <taxon>Gammaproteobacteria</taxon>
        <taxon>Pseudomonadales</taxon>
        <taxon>Pseudomonadaceae</taxon>
        <taxon>Pseudomonas</taxon>
        <taxon>Pseudomonas amygdali</taxon>
    </lineage>
</organism>
<reference evidence="2" key="1">
    <citation type="submission" date="2020-09" db="EMBL/GenBank/DDBJ databases">
        <title>Pseudomonas syringae pv. eriobotryae genome sequence causing loquat canker disease.</title>
        <authorList>
            <person name="Fukuda S."/>
            <person name="Tashiro H."/>
            <person name="Nagano Y."/>
        </authorList>
    </citation>
    <scope>NUCLEOTIDE SEQUENCE</scope>
    <source>
        <strain evidence="2">AM001</strain>
    </source>
</reference>
<accession>A0A9P3AI05</accession>
<comment type="caution">
    <text evidence="2">The sequence shown here is derived from an EMBL/GenBank/DDBJ whole genome shotgun (WGS) entry which is preliminary data.</text>
</comment>
<name>A0A9P3AI05_PSEA0</name>
<proteinExistence type="predicted"/>
<evidence type="ECO:0000313" key="3">
    <source>
        <dbReference type="Proteomes" id="UP000630864"/>
    </source>
</evidence>
<dbReference type="Pfam" id="PF21941">
    <property type="entry name" value="SMEK_N"/>
    <property type="match status" value="1"/>
</dbReference>
<dbReference type="RefSeq" id="WP_189659073.1">
    <property type="nucleotide sequence ID" value="NZ_BMZW01000035.1"/>
</dbReference>
<evidence type="ECO:0000259" key="1">
    <source>
        <dbReference type="Pfam" id="PF21941"/>
    </source>
</evidence>